<evidence type="ECO:0000256" key="6">
    <source>
        <dbReference type="ARBA" id="ARBA00022825"/>
    </source>
</evidence>
<dbReference type="Gene3D" id="3.50.30.30">
    <property type="match status" value="1"/>
</dbReference>
<dbReference type="InterPro" id="IPR023828">
    <property type="entry name" value="Peptidase_S8_Ser-AS"/>
</dbReference>
<dbReference type="Gene3D" id="2.60.40.2310">
    <property type="match status" value="1"/>
</dbReference>
<comment type="caution">
    <text evidence="10">The sequence shown here is derived from an EMBL/GenBank/DDBJ whole genome shotgun (WGS) entry which is preliminary data.</text>
</comment>
<evidence type="ECO:0000313" key="10">
    <source>
        <dbReference type="EMBL" id="KAH7520192.1"/>
    </source>
</evidence>
<dbReference type="Proteomes" id="UP000813462">
    <property type="component" value="Unassembled WGS sequence"/>
</dbReference>
<gene>
    <name evidence="10" type="ORF">FEM48_Zijuj08G0118200</name>
</gene>
<dbReference type="Pfam" id="PF17766">
    <property type="entry name" value="fn3_6"/>
    <property type="match status" value="1"/>
</dbReference>
<dbReference type="Pfam" id="PF00082">
    <property type="entry name" value="Peptidase_S8"/>
    <property type="match status" value="1"/>
</dbReference>
<dbReference type="Gene3D" id="3.40.50.200">
    <property type="entry name" value="Peptidase S8/S53 domain"/>
    <property type="match status" value="1"/>
</dbReference>
<protein>
    <submittedName>
        <fullName evidence="10">Uncharacterized protein</fullName>
    </submittedName>
</protein>
<dbReference type="GO" id="GO:0004252">
    <property type="term" value="F:serine-type endopeptidase activity"/>
    <property type="evidence" value="ECO:0007669"/>
    <property type="project" value="InterPro"/>
</dbReference>
<comment type="caution">
    <text evidence="7">Lacks conserved residue(s) required for the propagation of feature annotation.</text>
</comment>
<evidence type="ECO:0000256" key="3">
    <source>
        <dbReference type="ARBA" id="ARBA00022670"/>
    </source>
</evidence>
<accession>A0A978UYX6</accession>
<dbReference type="PROSITE" id="PS00138">
    <property type="entry name" value="SUBTILASE_SER"/>
    <property type="match status" value="1"/>
</dbReference>
<keyword evidence="6" id="KW-0720">Serine protease</keyword>
<dbReference type="InterPro" id="IPR036852">
    <property type="entry name" value="Peptidase_S8/S53_dom_sf"/>
</dbReference>
<organism evidence="10 11">
    <name type="scientific">Ziziphus jujuba var. spinosa</name>
    <dbReference type="NCBI Taxonomy" id="714518"/>
    <lineage>
        <taxon>Eukaryota</taxon>
        <taxon>Viridiplantae</taxon>
        <taxon>Streptophyta</taxon>
        <taxon>Embryophyta</taxon>
        <taxon>Tracheophyta</taxon>
        <taxon>Spermatophyta</taxon>
        <taxon>Magnoliopsida</taxon>
        <taxon>eudicotyledons</taxon>
        <taxon>Gunneridae</taxon>
        <taxon>Pentapetalae</taxon>
        <taxon>rosids</taxon>
        <taxon>fabids</taxon>
        <taxon>Rosales</taxon>
        <taxon>Rhamnaceae</taxon>
        <taxon>Paliureae</taxon>
        <taxon>Ziziphus</taxon>
    </lineage>
</organism>
<dbReference type="PROSITE" id="PS51892">
    <property type="entry name" value="SUBTILASE"/>
    <property type="match status" value="1"/>
</dbReference>
<dbReference type="CDD" id="cd02120">
    <property type="entry name" value="PA_subtilisin_like"/>
    <property type="match status" value="1"/>
</dbReference>
<comment type="subcellular location">
    <subcellularLocation>
        <location evidence="1">Secreted</location>
    </subcellularLocation>
</comment>
<keyword evidence="4" id="KW-0732">Signal</keyword>
<feature type="domain" description="Peptidase S8/S53" evidence="8">
    <location>
        <begin position="2"/>
        <end position="274"/>
    </location>
</feature>
<dbReference type="AlphaFoldDB" id="A0A978UYX6"/>
<dbReference type="SUPFAM" id="SSF52743">
    <property type="entry name" value="Subtilisin-like"/>
    <property type="match status" value="1"/>
</dbReference>
<evidence type="ECO:0000256" key="7">
    <source>
        <dbReference type="PROSITE-ProRule" id="PRU01240"/>
    </source>
</evidence>
<keyword evidence="3" id="KW-0645">Protease</keyword>
<evidence type="ECO:0000313" key="11">
    <source>
        <dbReference type="Proteomes" id="UP000813462"/>
    </source>
</evidence>
<sequence>MKKGIFVGASAGNHGSIIGTLANGAPWVVTVGAGTVDRELAGTITLGNGVQISFETLYPGNYSSDQVPIVFVDGCLDVNELKRHKNKIVVCKDNLNRNDQVKNVNSANVYEGIFISNITLSDSSTRDTGFLSAFIGPRDGQEVIDYIKNSTKIIPKAKLEFQKTILGTKPAPKVDSYSSRGPFPSCPNVLKPDILTPGTSILASWSPTSWVAKVRSESLFSNFNLDTGTSMATPHVAGVAALIKAVHPNWSPAAVRSAIMTTANPLDNTQTPIKDVAENDDKPANSLGIGSGHIEPNKALNPGLIYEAETEDYINFLCAFNYTAKQIRIITGSAQSCANSSLHLNYPSFIAYFIGDKKSTKAKIVQEFRRTVTNVGEESSSYTANLTSMVGLNAKVELQRLVFRKKFEKLSYKLSLEVFWSTFGLRFERGLLATIERVWIPDWSSSIYPAYQTMPFHGVGREGRFRGDNLVEMGFAGGRVRVSFDSGWRAGSNGFKRLRGQEWLQIEKKWRTGVRGRLKAWKEGRTKVTQVFWWVSFVPLVSDNSTNGTHLSRPSFSFPNTRLGLKPIRSWPVLCNKHHL</sequence>
<dbReference type="GO" id="GO:0005576">
    <property type="term" value="C:extracellular region"/>
    <property type="evidence" value="ECO:0007669"/>
    <property type="project" value="UniProtKB-SubCell"/>
</dbReference>
<dbReference type="InterPro" id="IPR045051">
    <property type="entry name" value="SBT"/>
</dbReference>
<dbReference type="InterPro" id="IPR000209">
    <property type="entry name" value="Peptidase_S8/S53_dom"/>
</dbReference>
<dbReference type="InterPro" id="IPR041469">
    <property type="entry name" value="Subtilisin-like_FN3"/>
</dbReference>
<keyword evidence="5" id="KW-0378">Hydrolase</keyword>
<evidence type="ECO:0000259" key="9">
    <source>
        <dbReference type="Pfam" id="PF17766"/>
    </source>
</evidence>
<name>A0A978UYX6_ZIZJJ</name>
<dbReference type="GO" id="GO:0006508">
    <property type="term" value="P:proteolysis"/>
    <property type="evidence" value="ECO:0007669"/>
    <property type="project" value="UniProtKB-KW"/>
</dbReference>
<feature type="domain" description="Subtilisin-like protease fibronectin type-III" evidence="9">
    <location>
        <begin position="344"/>
        <end position="418"/>
    </location>
</feature>
<proteinExistence type="inferred from homology"/>
<dbReference type="PANTHER" id="PTHR10795">
    <property type="entry name" value="PROPROTEIN CONVERTASE SUBTILISIN/KEXIN"/>
    <property type="match status" value="1"/>
</dbReference>
<reference evidence="10" key="1">
    <citation type="journal article" date="2021" name="Front. Plant Sci.">
        <title>Chromosome-Scale Genome Assembly for Chinese Sour Jujube and Insights Into Its Genome Evolution and Domestication Signature.</title>
        <authorList>
            <person name="Shen L.-Y."/>
            <person name="Luo H."/>
            <person name="Wang X.-L."/>
            <person name="Wang X.-M."/>
            <person name="Qiu X.-J."/>
            <person name="Liu H."/>
            <person name="Zhou S.-S."/>
            <person name="Jia K.-H."/>
            <person name="Nie S."/>
            <person name="Bao Y.-T."/>
            <person name="Zhang R.-G."/>
            <person name="Yun Q.-Z."/>
            <person name="Chai Y.-H."/>
            <person name="Lu J.-Y."/>
            <person name="Li Y."/>
            <person name="Zhao S.-W."/>
            <person name="Mao J.-F."/>
            <person name="Jia S.-G."/>
            <person name="Mao Y.-M."/>
        </authorList>
    </citation>
    <scope>NUCLEOTIDE SEQUENCE</scope>
    <source>
        <strain evidence="10">AT0</strain>
        <tissue evidence="10">Leaf</tissue>
    </source>
</reference>
<comment type="similarity">
    <text evidence="2 7">Belongs to the peptidase S8 family.</text>
</comment>
<dbReference type="EMBL" id="JAEACU010000008">
    <property type="protein sequence ID" value="KAH7520192.1"/>
    <property type="molecule type" value="Genomic_DNA"/>
</dbReference>
<evidence type="ECO:0000256" key="5">
    <source>
        <dbReference type="ARBA" id="ARBA00022801"/>
    </source>
</evidence>
<evidence type="ECO:0000256" key="1">
    <source>
        <dbReference type="ARBA" id="ARBA00004613"/>
    </source>
</evidence>
<evidence type="ECO:0000256" key="4">
    <source>
        <dbReference type="ARBA" id="ARBA00022729"/>
    </source>
</evidence>
<evidence type="ECO:0000259" key="8">
    <source>
        <dbReference type="Pfam" id="PF00082"/>
    </source>
</evidence>
<evidence type="ECO:0000256" key="2">
    <source>
        <dbReference type="ARBA" id="ARBA00011073"/>
    </source>
</evidence>